<dbReference type="AlphaFoldDB" id="A0A445GPY8"/>
<dbReference type="Proteomes" id="UP000289340">
    <property type="component" value="Chromosome 15"/>
</dbReference>
<feature type="domain" description="DUF7026" evidence="1">
    <location>
        <begin position="61"/>
        <end position="109"/>
    </location>
</feature>
<proteinExistence type="predicted"/>
<gene>
    <name evidence="2" type="ORF">D0Y65_040107</name>
</gene>
<dbReference type="Gramene" id="XM_028348416.1">
    <property type="protein sequence ID" value="XP_028204217.1"/>
    <property type="gene ID" value="LOC114388080"/>
</dbReference>
<dbReference type="EMBL" id="QZWG01000015">
    <property type="protein sequence ID" value="RZB63330.1"/>
    <property type="molecule type" value="Genomic_DNA"/>
</dbReference>
<evidence type="ECO:0000313" key="3">
    <source>
        <dbReference type="Proteomes" id="UP000289340"/>
    </source>
</evidence>
<keyword evidence="3" id="KW-1185">Reference proteome</keyword>
<evidence type="ECO:0000313" key="2">
    <source>
        <dbReference type="EMBL" id="RZB63330.1"/>
    </source>
</evidence>
<dbReference type="Pfam" id="PF22950">
    <property type="entry name" value="DUF7026"/>
    <property type="match status" value="1"/>
</dbReference>
<sequence length="155" mass="17137">MALRIHVISPFFSISTTSPVALSSRRISCTAAGDGGISDAALASELAARAARMNAHAAKAEEAMRKSRKLLFGELCEYMGLDEDQAQHKWSNMDDDQKCVLVKGFLKEWGSHFHPLSARSTKEMLEEYLRQGNSPPKPTNSSFFFEGLNRIIGFP</sequence>
<name>A0A445GPY8_GLYSO</name>
<organism evidence="2 3">
    <name type="scientific">Glycine soja</name>
    <name type="common">Wild soybean</name>
    <dbReference type="NCBI Taxonomy" id="3848"/>
    <lineage>
        <taxon>Eukaryota</taxon>
        <taxon>Viridiplantae</taxon>
        <taxon>Streptophyta</taxon>
        <taxon>Embryophyta</taxon>
        <taxon>Tracheophyta</taxon>
        <taxon>Spermatophyta</taxon>
        <taxon>Magnoliopsida</taxon>
        <taxon>eudicotyledons</taxon>
        <taxon>Gunneridae</taxon>
        <taxon>Pentapetalae</taxon>
        <taxon>rosids</taxon>
        <taxon>fabids</taxon>
        <taxon>Fabales</taxon>
        <taxon>Fabaceae</taxon>
        <taxon>Papilionoideae</taxon>
        <taxon>50 kb inversion clade</taxon>
        <taxon>NPAAA clade</taxon>
        <taxon>indigoferoid/millettioid clade</taxon>
        <taxon>Phaseoleae</taxon>
        <taxon>Glycine</taxon>
        <taxon>Glycine subgen. Soja</taxon>
    </lineage>
</organism>
<accession>A0A445GPY8</accession>
<protein>
    <recommendedName>
        <fullName evidence="1">DUF7026 domain-containing protein</fullName>
    </recommendedName>
</protein>
<comment type="caution">
    <text evidence="2">The sequence shown here is derived from an EMBL/GenBank/DDBJ whole genome shotgun (WGS) entry which is preliminary data.</text>
</comment>
<dbReference type="SMR" id="A0A445GPY8"/>
<reference evidence="2 3" key="1">
    <citation type="submission" date="2018-09" db="EMBL/GenBank/DDBJ databases">
        <title>A high-quality reference genome of wild soybean provides a powerful tool to mine soybean genomes.</title>
        <authorList>
            <person name="Xie M."/>
            <person name="Chung C.Y.L."/>
            <person name="Li M.-W."/>
            <person name="Wong F.-L."/>
            <person name="Chan T.-F."/>
            <person name="Lam H.-M."/>
        </authorList>
    </citation>
    <scope>NUCLEOTIDE SEQUENCE [LARGE SCALE GENOMIC DNA]</scope>
    <source>
        <strain evidence="3">cv. W05</strain>
        <tissue evidence="2">Hypocotyl of etiolated seedlings</tissue>
    </source>
</reference>
<evidence type="ECO:0000259" key="1">
    <source>
        <dbReference type="Pfam" id="PF22950"/>
    </source>
</evidence>
<dbReference type="InterPro" id="IPR054290">
    <property type="entry name" value="DUF7026"/>
</dbReference>